<protein>
    <submittedName>
        <fullName evidence="1">Uncharacterized protein</fullName>
    </submittedName>
</protein>
<dbReference type="RefSeq" id="WP_094237464.1">
    <property type="nucleotide sequence ID" value="NZ_CP022657.1"/>
</dbReference>
<sequence>MENRQNTLDSIWQALQELPRMKLNQLFASLGLAKSMYAKLQDQEARKMFLGLATRLDDEALVEVDHLVRA</sequence>
<proteinExistence type="predicted"/>
<dbReference type="OrthoDB" id="2382176at2"/>
<name>A0A223D3S5_9BACL</name>
<reference evidence="1 2" key="1">
    <citation type="journal article" date="2015" name="Int. J. Syst. Evol. Microbiol.">
        <title>Tumebacillus algifaecis sp. nov., isolated from decomposing algal scum.</title>
        <authorList>
            <person name="Wu Y.F."/>
            <person name="Zhang B."/>
            <person name="Xing P."/>
            <person name="Wu Q.L."/>
            <person name="Liu S.J."/>
        </authorList>
    </citation>
    <scope>NUCLEOTIDE SEQUENCE [LARGE SCALE GENOMIC DNA]</scope>
    <source>
        <strain evidence="1 2">THMBR28</strain>
    </source>
</reference>
<gene>
    <name evidence="1" type="ORF">CIG75_15640</name>
</gene>
<keyword evidence="2" id="KW-1185">Reference proteome</keyword>
<evidence type="ECO:0000313" key="2">
    <source>
        <dbReference type="Proteomes" id="UP000214688"/>
    </source>
</evidence>
<dbReference type="Proteomes" id="UP000214688">
    <property type="component" value="Chromosome"/>
</dbReference>
<dbReference type="KEGG" id="tab:CIG75_15640"/>
<dbReference type="EMBL" id="CP022657">
    <property type="protein sequence ID" value="ASS76231.1"/>
    <property type="molecule type" value="Genomic_DNA"/>
</dbReference>
<organism evidence="1 2">
    <name type="scientific">Tumebacillus algifaecis</name>
    <dbReference type="NCBI Taxonomy" id="1214604"/>
    <lineage>
        <taxon>Bacteria</taxon>
        <taxon>Bacillati</taxon>
        <taxon>Bacillota</taxon>
        <taxon>Bacilli</taxon>
        <taxon>Bacillales</taxon>
        <taxon>Alicyclobacillaceae</taxon>
        <taxon>Tumebacillus</taxon>
    </lineage>
</organism>
<evidence type="ECO:0000313" key="1">
    <source>
        <dbReference type="EMBL" id="ASS76231.1"/>
    </source>
</evidence>
<accession>A0A223D3S5</accession>
<dbReference type="AlphaFoldDB" id="A0A223D3S5"/>